<comment type="subcellular location">
    <subcellularLocation>
        <location evidence="1 7">Cell membrane</location>
        <topology evidence="1 7">Multi-pass membrane protein</topology>
    </subcellularLocation>
</comment>
<dbReference type="PANTHER" id="PTHR43227:SF11">
    <property type="entry name" value="BLL4140 PROTEIN"/>
    <property type="match status" value="1"/>
</dbReference>
<dbReference type="PANTHER" id="PTHR43227">
    <property type="entry name" value="BLL4140 PROTEIN"/>
    <property type="match status" value="1"/>
</dbReference>
<feature type="transmembrane region" description="Helical" evidence="7">
    <location>
        <begin position="176"/>
        <end position="200"/>
    </location>
</feature>
<dbReference type="AlphaFoldDB" id="A0A3N9P3V9"/>
<evidence type="ECO:0000256" key="6">
    <source>
        <dbReference type="ARBA" id="ARBA00023136"/>
    </source>
</evidence>
<keyword evidence="10" id="KW-1185">Reference proteome</keyword>
<name>A0A3N9P3V9_9BACL</name>
<organism evidence="9 10">
    <name type="scientific">Paenibacillus rhizophilus</name>
    <dbReference type="NCBI Taxonomy" id="1850366"/>
    <lineage>
        <taxon>Bacteria</taxon>
        <taxon>Bacillati</taxon>
        <taxon>Bacillota</taxon>
        <taxon>Bacilli</taxon>
        <taxon>Bacillales</taxon>
        <taxon>Paenibacillaceae</taxon>
        <taxon>Paenibacillus</taxon>
    </lineage>
</organism>
<evidence type="ECO:0000256" key="7">
    <source>
        <dbReference type="RuleBase" id="RU363032"/>
    </source>
</evidence>
<evidence type="ECO:0000256" key="2">
    <source>
        <dbReference type="ARBA" id="ARBA00022448"/>
    </source>
</evidence>
<comment type="caution">
    <text evidence="9">The sequence shown here is derived from an EMBL/GenBank/DDBJ whole genome shotgun (WGS) entry which is preliminary data.</text>
</comment>
<dbReference type="Gene3D" id="1.10.3720.10">
    <property type="entry name" value="MetI-like"/>
    <property type="match status" value="1"/>
</dbReference>
<evidence type="ECO:0000256" key="5">
    <source>
        <dbReference type="ARBA" id="ARBA00022989"/>
    </source>
</evidence>
<feature type="transmembrane region" description="Helical" evidence="7">
    <location>
        <begin position="226"/>
        <end position="247"/>
    </location>
</feature>
<dbReference type="InterPro" id="IPR050809">
    <property type="entry name" value="UgpAE/MalFG_permease"/>
</dbReference>
<evidence type="ECO:0000256" key="3">
    <source>
        <dbReference type="ARBA" id="ARBA00022475"/>
    </source>
</evidence>
<evidence type="ECO:0000313" key="9">
    <source>
        <dbReference type="EMBL" id="RQW09764.1"/>
    </source>
</evidence>
<gene>
    <name evidence="9" type="ORF">EH198_17995</name>
</gene>
<dbReference type="Proteomes" id="UP000282529">
    <property type="component" value="Unassembled WGS sequence"/>
</dbReference>
<dbReference type="PROSITE" id="PS50928">
    <property type="entry name" value="ABC_TM1"/>
    <property type="match status" value="1"/>
</dbReference>
<comment type="similarity">
    <text evidence="7">Belongs to the binding-protein-dependent transport system permease family.</text>
</comment>
<keyword evidence="6 7" id="KW-0472">Membrane</keyword>
<proteinExistence type="inferred from homology"/>
<keyword evidence="3" id="KW-1003">Cell membrane</keyword>
<evidence type="ECO:0000313" key="10">
    <source>
        <dbReference type="Proteomes" id="UP000282529"/>
    </source>
</evidence>
<feature type="transmembrane region" description="Helical" evidence="7">
    <location>
        <begin position="136"/>
        <end position="156"/>
    </location>
</feature>
<dbReference type="InterPro" id="IPR000515">
    <property type="entry name" value="MetI-like"/>
</dbReference>
<sequence length="317" mass="35739">MKTSGKSTGKLTGKSTGLSNKWRQIKKYRNLYWMLLPTLIYFFIFHYIPFAGISIAFKDFQPFIGIADSPWVGFKHFNMIYHSEDFYQLLVNTLLISGYRLIFGFPVPIIFALLLNEVRKQSVKKTVQTITYFPHFLSWIVYGGLILSFISPAGIINEILKGFGIPAIDFVTGPDYFRSILVITGILKDFGWGAIIYLAALSSIDPQLYEAATVDGSGRWKKMIHVTLPALLPTVFLMLIIQIGYILDAGFEQIFVMSNPTVYGVSDIFDTYVYRIGIEQANFSEATAIGLFKGVVGFILIVSANRIIKRSGEPTLW</sequence>
<keyword evidence="5 7" id="KW-1133">Transmembrane helix</keyword>
<feature type="transmembrane region" description="Helical" evidence="7">
    <location>
        <begin position="89"/>
        <end position="115"/>
    </location>
</feature>
<dbReference type="EMBL" id="RQPI01000012">
    <property type="protein sequence ID" value="RQW09764.1"/>
    <property type="molecule type" value="Genomic_DNA"/>
</dbReference>
<dbReference type="CDD" id="cd06261">
    <property type="entry name" value="TM_PBP2"/>
    <property type="match status" value="1"/>
</dbReference>
<dbReference type="GO" id="GO:0055085">
    <property type="term" value="P:transmembrane transport"/>
    <property type="evidence" value="ECO:0007669"/>
    <property type="project" value="InterPro"/>
</dbReference>
<evidence type="ECO:0000256" key="4">
    <source>
        <dbReference type="ARBA" id="ARBA00022692"/>
    </source>
</evidence>
<feature type="domain" description="ABC transmembrane type-1" evidence="8">
    <location>
        <begin position="90"/>
        <end position="304"/>
    </location>
</feature>
<dbReference type="Pfam" id="PF00528">
    <property type="entry name" value="BPD_transp_1"/>
    <property type="match status" value="1"/>
</dbReference>
<accession>A0A3N9P3V9</accession>
<keyword evidence="4 7" id="KW-0812">Transmembrane</keyword>
<evidence type="ECO:0000256" key="1">
    <source>
        <dbReference type="ARBA" id="ARBA00004651"/>
    </source>
</evidence>
<dbReference type="OrthoDB" id="9785836at2"/>
<feature type="transmembrane region" description="Helical" evidence="7">
    <location>
        <begin position="31"/>
        <end position="57"/>
    </location>
</feature>
<dbReference type="InterPro" id="IPR035906">
    <property type="entry name" value="MetI-like_sf"/>
</dbReference>
<dbReference type="SUPFAM" id="SSF161098">
    <property type="entry name" value="MetI-like"/>
    <property type="match status" value="1"/>
</dbReference>
<keyword evidence="2 7" id="KW-0813">Transport</keyword>
<dbReference type="GO" id="GO:0005886">
    <property type="term" value="C:plasma membrane"/>
    <property type="evidence" value="ECO:0007669"/>
    <property type="project" value="UniProtKB-SubCell"/>
</dbReference>
<reference evidence="9 10" key="1">
    <citation type="submission" date="2018-11" db="EMBL/GenBank/DDBJ databases">
        <title>Genome sequence of strain 7197.</title>
        <authorList>
            <person name="Gao J."/>
            <person name="Sun J."/>
        </authorList>
    </citation>
    <scope>NUCLEOTIDE SEQUENCE [LARGE SCALE GENOMIC DNA]</scope>
    <source>
        <strain evidence="9 10">7197</strain>
    </source>
</reference>
<protein>
    <submittedName>
        <fullName evidence="9">Sugar ABC transporter permease</fullName>
    </submittedName>
</protein>
<evidence type="ECO:0000259" key="8">
    <source>
        <dbReference type="PROSITE" id="PS50928"/>
    </source>
</evidence>
<feature type="transmembrane region" description="Helical" evidence="7">
    <location>
        <begin position="288"/>
        <end position="308"/>
    </location>
</feature>